<name>A0A553P8M1_TIGCA</name>
<dbReference type="Pfam" id="PF13896">
    <property type="entry name" value="Glyco_transf_49"/>
    <property type="match status" value="1"/>
</dbReference>
<dbReference type="InterPro" id="IPR051292">
    <property type="entry name" value="Xyl/GlcA_transferase"/>
</dbReference>
<keyword evidence="6" id="KW-0325">Glycoprotein</keyword>
<evidence type="ECO:0000313" key="7">
    <source>
        <dbReference type="EMBL" id="TRY74016.1"/>
    </source>
</evidence>
<keyword evidence="3" id="KW-0735">Signal-anchor</keyword>
<evidence type="ECO:0000256" key="3">
    <source>
        <dbReference type="ARBA" id="ARBA00022968"/>
    </source>
</evidence>
<keyword evidence="4" id="KW-1133">Transmembrane helix</keyword>
<comment type="caution">
    <text evidence="7">The sequence shown here is derived from an EMBL/GenBank/DDBJ whole genome shotgun (WGS) entry which is preliminary data.</text>
</comment>
<dbReference type="AlphaFoldDB" id="A0A553P8M1"/>
<keyword evidence="8" id="KW-1185">Reference proteome</keyword>
<comment type="subcellular location">
    <subcellularLocation>
        <location evidence="1">Membrane</location>
        <topology evidence="1">Single-pass type II membrane protein</topology>
    </subcellularLocation>
</comment>
<evidence type="ECO:0000256" key="1">
    <source>
        <dbReference type="ARBA" id="ARBA00004606"/>
    </source>
</evidence>
<evidence type="ECO:0000256" key="5">
    <source>
        <dbReference type="ARBA" id="ARBA00023136"/>
    </source>
</evidence>
<evidence type="ECO:0000256" key="6">
    <source>
        <dbReference type="ARBA" id="ARBA00023180"/>
    </source>
</evidence>
<accession>A0A553P8M1</accession>
<dbReference type="PANTHER" id="PTHR12270">
    <property type="entry name" value="GLYCOSYLTRANSFERASE-RELATED"/>
    <property type="match status" value="1"/>
</dbReference>
<gene>
    <name evidence="7" type="ORF">TCAL_14630</name>
</gene>
<sequence length="317" mass="36638">MLPSALPKSLQVHENYTRIESPPKSRPRTHIYYLDYVPPLLKDNDVTLVAQLSMDRLHIVQSLCQHWSGPISLSLYLSDAESHQLADFVHNSEILRARTNVGYHVVFKEGNLYPVNFLRNVALDHANTPFVFLSDIDFLPGANVYDTLLVSTQKYFIQAQSDLKPRALVVPAFETLRYRLDQFPRTKAEVLDLWILGTLLTFRYHVWTLGHKATNFGKWRTATKPFQVEWEPHFEPYIVVPKNVTRYDQRFVGFGWNKVSHIVELHAQNFQFIVLPNVFIIHMPHAPVWTLPDSEARSNSDSKNHLPSSSHHSFMIG</sequence>
<dbReference type="Proteomes" id="UP000318571">
    <property type="component" value="Chromosome 3"/>
</dbReference>
<dbReference type="GO" id="GO:0005794">
    <property type="term" value="C:Golgi apparatus"/>
    <property type="evidence" value="ECO:0007669"/>
    <property type="project" value="TreeGrafter"/>
</dbReference>
<dbReference type="PANTHER" id="PTHR12270:SF25">
    <property type="entry name" value="GLYCOSYLTRANSFERASE-LIKE PROTEIN LARGE"/>
    <property type="match status" value="1"/>
</dbReference>
<evidence type="ECO:0000256" key="2">
    <source>
        <dbReference type="ARBA" id="ARBA00022692"/>
    </source>
</evidence>
<reference evidence="7 8" key="1">
    <citation type="journal article" date="2018" name="Nat. Ecol. Evol.">
        <title>Genomic signatures of mitonuclear coevolution across populations of Tigriopus californicus.</title>
        <authorList>
            <person name="Barreto F.S."/>
            <person name="Watson E.T."/>
            <person name="Lima T.G."/>
            <person name="Willett C.S."/>
            <person name="Edmands S."/>
            <person name="Li W."/>
            <person name="Burton R.S."/>
        </authorList>
    </citation>
    <scope>NUCLEOTIDE SEQUENCE [LARGE SCALE GENOMIC DNA]</scope>
    <source>
        <strain evidence="7 8">San Diego</strain>
    </source>
</reference>
<keyword evidence="5" id="KW-0472">Membrane</keyword>
<evidence type="ECO:0008006" key="9">
    <source>
        <dbReference type="Google" id="ProtNLM"/>
    </source>
</evidence>
<evidence type="ECO:0000313" key="8">
    <source>
        <dbReference type="Proteomes" id="UP000318571"/>
    </source>
</evidence>
<protein>
    <recommendedName>
        <fullName evidence="9">Glycosyltransferase-like protein LARGE2</fullName>
    </recommendedName>
</protein>
<evidence type="ECO:0000256" key="4">
    <source>
        <dbReference type="ARBA" id="ARBA00022989"/>
    </source>
</evidence>
<dbReference type="STRING" id="6832.A0A553P8M1"/>
<dbReference type="GO" id="GO:0042285">
    <property type="term" value="F:xylosyltransferase activity"/>
    <property type="evidence" value="ECO:0007669"/>
    <property type="project" value="TreeGrafter"/>
</dbReference>
<dbReference type="GO" id="GO:0015020">
    <property type="term" value="F:glucuronosyltransferase activity"/>
    <property type="evidence" value="ECO:0007669"/>
    <property type="project" value="TreeGrafter"/>
</dbReference>
<dbReference type="GO" id="GO:0035269">
    <property type="term" value="P:protein O-linked glycosylation via mannose"/>
    <property type="evidence" value="ECO:0007669"/>
    <property type="project" value="TreeGrafter"/>
</dbReference>
<dbReference type="EMBL" id="VCGU01000007">
    <property type="protein sequence ID" value="TRY74016.1"/>
    <property type="molecule type" value="Genomic_DNA"/>
</dbReference>
<organism evidence="7 8">
    <name type="scientific">Tigriopus californicus</name>
    <name type="common">Marine copepod</name>
    <dbReference type="NCBI Taxonomy" id="6832"/>
    <lineage>
        <taxon>Eukaryota</taxon>
        <taxon>Metazoa</taxon>
        <taxon>Ecdysozoa</taxon>
        <taxon>Arthropoda</taxon>
        <taxon>Crustacea</taxon>
        <taxon>Multicrustacea</taxon>
        <taxon>Hexanauplia</taxon>
        <taxon>Copepoda</taxon>
        <taxon>Harpacticoida</taxon>
        <taxon>Harpacticidae</taxon>
        <taxon>Tigriopus</taxon>
    </lineage>
</organism>
<proteinExistence type="predicted"/>
<dbReference type="GO" id="GO:0016020">
    <property type="term" value="C:membrane"/>
    <property type="evidence" value="ECO:0007669"/>
    <property type="project" value="UniProtKB-SubCell"/>
</dbReference>
<dbReference type="FunFam" id="3.90.550.10:FF:000229">
    <property type="entry name" value="Glycosyltransferase-like protein LARGE"/>
    <property type="match status" value="1"/>
</dbReference>
<keyword evidence="2" id="KW-0812">Transmembrane</keyword>
<dbReference type="OMA" id="AKERTYN"/>